<dbReference type="GO" id="GO:0006508">
    <property type="term" value="P:proteolysis"/>
    <property type="evidence" value="ECO:0007669"/>
    <property type="project" value="UniProtKB-KW"/>
</dbReference>
<dbReference type="EC" id="3.4.19.12" evidence="8"/>
<sequence length="846" mass="94007">MVRNFLAPPTYLLPLSRLRPHPVFFLERCSCVRILWLPCWQFLEACDSACSTASLIPCTEPPRGAATMDLCGREVEDCIMYFILMEGFPMGTHVVKAGSLCCASEDTYLQRISGDQSPHMSLSVTVIGETDIIEVDFNDLEPLTRPIAALLLAVPDPTERLNCFLERGPLELALRVEPGQQVNVTHEQKIFPALVHFVGNILDTSTLIPPVYFGVELKGEGEGRGQNDGTYKGVTFFSCKKNSGLFLPFNKIHFPESLLLDHVTPICLPIDTTGPVKSGDKVAFYIEDTLKKGIVVITDTQESDGCVEVLVDDGAQNELLKIPLASIMKEELSPTGGAVPGAELKRSVSSGGNIRNNPDAGSLGISSMVQIQYSGGELVYGIIRWVGLLPDTEGMMAGVELEEDKGITNGSWKGCQYFQCPPKRGIFVKLKACQPDTRFLASADSLPKDLEPETPSRDNNPDVMEKIPPPQGARAVDILEGRMKGIQGHCNSCYMDAALFSLFSCSSILDSLLYKPSSAPNGNIQRILREDIVNPLRKNGFVSARSVMVLRHQLMEESQCPSFTTSEKDPEEFLNLIMQRILGMEPLLMLQSEGQKVQDCFCYQIFIEKQPQMTVPSVQQLLEHSFHHSTLKLAQIPSCFIIQTPRFGKEYKMFSKIVPSLELDITDLLYDSPRECVVCGQLATMECADCFKDVILSGSSLKQYCDVCSKKVHSHHKRKCHALTPLVVPESFLQEPGGQRPSQIPRETLELFAVLCIETSHYVSFVKYGPEKGSWMFFDSMADRHGNEDGYNIPTVSLCPEVATYLASPLKELADQNPRDMKGVAKRLFCDAYMFMYQSKRMALYK</sequence>
<dbReference type="GO" id="GO:0005874">
    <property type="term" value="C:microtubule"/>
    <property type="evidence" value="ECO:0007669"/>
    <property type="project" value="UniProtKB-KW"/>
</dbReference>
<evidence type="ECO:0000259" key="32">
    <source>
        <dbReference type="PROSITE" id="PS50245"/>
    </source>
</evidence>
<keyword evidence="10" id="KW-1003">Cell membrane</keyword>
<keyword evidence="13" id="KW-0399">Innate immunity</keyword>
<keyword evidence="11" id="KW-0963">Cytoplasm</keyword>
<evidence type="ECO:0000256" key="4">
    <source>
        <dbReference type="ARBA" id="ARBA00004300"/>
    </source>
</evidence>
<dbReference type="OrthoDB" id="6287070at2759"/>
<evidence type="ECO:0000313" key="33">
    <source>
        <dbReference type="EMBL" id="OCT77241.1"/>
    </source>
</evidence>
<evidence type="ECO:0000256" key="11">
    <source>
        <dbReference type="ARBA" id="ARBA00022490"/>
    </source>
</evidence>
<evidence type="ECO:0000256" key="19">
    <source>
        <dbReference type="ARBA" id="ARBA00022801"/>
    </source>
</evidence>
<dbReference type="Pfam" id="PF01302">
    <property type="entry name" value="CAP_GLY"/>
    <property type="match status" value="2"/>
</dbReference>
<accession>A0A974CR60</accession>
<dbReference type="FunFam" id="3.90.70.10:FF:000009">
    <property type="entry name" value="Putative ubiquitin carboxyl-terminal hydrolase CYLD"/>
    <property type="match status" value="1"/>
</dbReference>
<protein>
    <recommendedName>
        <fullName evidence="9">Ubiquitin carboxyl-terminal hydrolase CYLD</fullName>
        <ecNumber evidence="8">3.4.19.12</ecNumber>
    </recommendedName>
    <alternativeName>
        <fullName evidence="26">Deubiquitinating enzyme CYLD</fullName>
    </alternativeName>
    <alternativeName>
        <fullName evidence="27">Ubiquitin thioesterase CYLD</fullName>
    </alternativeName>
    <alternativeName>
        <fullName evidence="28">Ubiquitin-specific-processing protease CYLD</fullName>
    </alternativeName>
</protein>
<keyword evidence="21" id="KW-0862">Zinc</keyword>
<feature type="compositionally biased region" description="Basic and acidic residues" evidence="30">
    <location>
        <begin position="446"/>
        <end position="465"/>
    </location>
</feature>
<dbReference type="Gene3D" id="3.90.70.10">
    <property type="entry name" value="Cysteine proteinases"/>
    <property type="match status" value="1"/>
</dbReference>
<keyword evidence="16" id="KW-0493">Microtubule</keyword>
<evidence type="ECO:0000256" key="20">
    <source>
        <dbReference type="ARBA" id="ARBA00022807"/>
    </source>
</evidence>
<keyword evidence="18" id="KW-0833">Ubl conjugation pathway</keyword>
<evidence type="ECO:0000256" key="22">
    <source>
        <dbReference type="ARBA" id="ARBA00022843"/>
    </source>
</evidence>
<feature type="domain" description="USP" evidence="31">
    <location>
        <begin position="484"/>
        <end position="840"/>
    </location>
</feature>
<dbReference type="InterPro" id="IPR018200">
    <property type="entry name" value="USP_CS"/>
</dbReference>
<dbReference type="Proteomes" id="UP000694892">
    <property type="component" value="Chromosome 6L"/>
</dbReference>
<keyword evidence="20" id="KW-0788">Thiol protease</keyword>
<evidence type="ECO:0000256" key="3">
    <source>
        <dbReference type="ARBA" id="ARBA00004186"/>
    </source>
</evidence>
<evidence type="ECO:0000256" key="23">
    <source>
        <dbReference type="ARBA" id="ARBA00022859"/>
    </source>
</evidence>
<dbReference type="SMART" id="SM01052">
    <property type="entry name" value="CAP_GLY"/>
    <property type="match status" value="2"/>
</dbReference>
<evidence type="ECO:0000256" key="18">
    <source>
        <dbReference type="ARBA" id="ARBA00022786"/>
    </source>
</evidence>
<dbReference type="GO" id="GO:0004843">
    <property type="term" value="F:cysteine-type deubiquitinase activity"/>
    <property type="evidence" value="ECO:0007669"/>
    <property type="project" value="UniProtKB-EC"/>
</dbReference>
<dbReference type="PANTHER" id="PTHR11830">
    <property type="entry name" value="40S RIBOSOMAL PROTEIN S3A"/>
    <property type="match status" value="1"/>
</dbReference>
<comment type="catalytic activity">
    <reaction evidence="1">
        <text>Thiol-dependent hydrolysis of ester, thioester, amide, peptide and isopeptide bonds formed by the C-terminal Gly of ubiquitin (a 76-residue protein attached to proteins as an intracellular targeting signal).</text>
        <dbReference type="EC" id="3.4.19.12"/>
    </reaction>
</comment>
<evidence type="ECO:0000256" key="26">
    <source>
        <dbReference type="ARBA" id="ARBA00030882"/>
    </source>
</evidence>
<evidence type="ECO:0000256" key="10">
    <source>
        <dbReference type="ARBA" id="ARBA00022475"/>
    </source>
</evidence>
<evidence type="ECO:0000256" key="9">
    <source>
        <dbReference type="ARBA" id="ARBA00018699"/>
    </source>
</evidence>
<evidence type="ECO:0000256" key="7">
    <source>
        <dbReference type="ARBA" id="ARBA00009085"/>
    </source>
</evidence>
<dbReference type="GO" id="GO:0016579">
    <property type="term" value="P:protein deubiquitination"/>
    <property type="evidence" value="ECO:0007669"/>
    <property type="project" value="InterPro"/>
</dbReference>
<evidence type="ECO:0000256" key="21">
    <source>
        <dbReference type="ARBA" id="ARBA00022833"/>
    </source>
</evidence>
<dbReference type="GO" id="GO:0005886">
    <property type="term" value="C:plasma membrane"/>
    <property type="evidence" value="ECO:0007669"/>
    <property type="project" value="UniProtKB-SubCell"/>
</dbReference>
<dbReference type="EMBL" id="CM004476">
    <property type="protein sequence ID" value="OCT77241.1"/>
    <property type="molecule type" value="Genomic_DNA"/>
</dbReference>
<comment type="subunit">
    <text evidence="29">Interacts (via CAP-Gly domain) with IKBKG/NEMO (via proline-rich C-terminal region). Interacts with TRAF2 and TRIP. Interacts with PLK1, DVL1, DVL3, MAVS, TBK1, IKKE and RIGI. Interacts (via CAP-Gly domain) with microtubules. Interacts with HDAC6 and BCL3. Interacts with MAP3K7. Identified in a complex with TRAF6 and SQSTM1. Interacts with OPTN and SQSTM1. Interacts with CEP350. Interacts with RNF31; the interaction is indirect and is mediated via SPATA2. Interacts with SPATA2 (via the PUB domain); the interaction is direct and recruits CYLD to the LUBAC complex, thereby regulating TNF-alpha-induced necroptosis.</text>
</comment>
<dbReference type="SUPFAM" id="SSF54001">
    <property type="entry name" value="Cysteine proteinases"/>
    <property type="match status" value="1"/>
</dbReference>
<evidence type="ECO:0000256" key="2">
    <source>
        <dbReference type="ARBA" id="ARBA00004120"/>
    </source>
</evidence>
<evidence type="ECO:0000259" key="31">
    <source>
        <dbReference type="PROSITE" id="PS50235"/>
    </source>
</evidence>
<evidence type="ECO:0000256" key="25">
    <source>
        <dbReference type="ARBA" id="ARBA00023273"/>
    </source>
</evidence>
<dbReference type="Gene3D" id="2.30.30.190">
    <property type="entry name" value="CAP Gly-rich-like domain"/>
    <property type="match status" value="2"/>
</dbReference>
<evidence type="ECO:0000256" key="1">
    <source>
        <dbReference type="ARBA" id="ARBA00000707"/>
    </source>
</evidence>
<gene>
    <name evidence="33" type="ORF">XELAEV_18032439mg</name>
</gene>
<evidence type="ECO:0000256" key="24">
    <source>
        <dbReference type="ARBA" id="ARBA00023136"/>
    </source>
</evidence>
<keyword evidence="14" id="KW-0645">Protease</keyword>
<evidence type="ECO:0000256" key="15">
    <source>
        <dbReference type="ARBA" id="ARBA00022687"/>
    </source>
</evidence>
<feature type="domain" description="CAP-Gly" evidence="32">
    <location>
        <begin position="203"/>
        <end position="248"/>
    </location>
</feature>
<dbReference type="GO" id="GO:0005813">
    <property type="term" value="C:centrosome"/>
    <property type="evidence" value="ECO:0007669"/>
    <property type="project" value="UniProtKB-SubCell"/>
</dbReference>
<feature type="domain" description="CAP-Gly" evidence="32">
    <location>
        <begin position="387"/>
        <end position="429"/>
    </location>
</feature>
<dbReference type="InterPro" id="IPR001394">
    <property type="entry name" value="Peptidase_C19_UCH"/>
</dbReference>
<keyword evidence="24" id="KW-0472">Membrane</keyword>
<evidence type="ECO:0000256" key="30">
    <source>
        <dbReference type="SAM" id="MobiDB-lite"/>
    </source>
</evidence>
<dbReference type="InterPro" id="IPR000938">
    <property type="entry name" value="CAP-Gly_domain"/>
</dbReference>
<evidence type="ECO:0000256" key="29">
    <source>
        <dbReference type="ARBA" id="ARBA00046580"/>
    </source>
</evidence>
<evidence type="ECO:0000256" key="5">
    <source>
        <dbReference type="ARBA" id="ARBA00004413"/>
    </source>
</evidence>
<evidence type="ECO:0000256" key="17">
    <source>
        <dbReference type="ARBA" id="ARBA00022723"/>
    </source>
</evidence>
<evidence type="ECO:0000313" key="34">
    <source>
        <dbReference type="Proteomes" id="UP000694892"/>
    </source>
</evidence>
<keyword evidence="19" id="KW-0378">Hydrolase</keyword>
<evidence type="ECO:0000256" key="13">
    <source>
        <dbReference type="ARBA" id="ARBA00022588"/>
    </source>
</evidence>
<dbReference type="GO" id="GO:0048471">
    <property type="term" value="C:perinuclear region of cytoplasm"/>
    <property type="evidence" value="ECO:0007669"/>
    <property type="project" value="UniProtKB-SubCell"/>
</dbReference>
<keyword evidence="12" id="KW-0597">Phosphoprotein</keyword>
<dbReference type="GO" id="GO:0046872">
    <property type="term" value="F:metal ion binding"/>
    <property type="evidence" value="ECO:0007669"/>
    <property type="project" value="UniProtKB-KW"/>
</dbReference>
<name>A0A974CR60_XENLA</name>
<dbReference type="GO" id="GO:0045087">
    <property type="term" value="P:innate immune response"/>
    <property type="evidence" value="ECO:0007669"/>
    <property type="project" value="UniProtKB-KW"/>
</dbReference>
<dbReference type="OMA" id="KYYFHCA"/>
<evidence type="ECO:0000256" key="8">
    <source>
        <dbReference type="ARBA" id="ARBA00012759"/>
    </source>
</evidence>
<keyword evidence="17" id="KW-0479">Metal-binding</keyword>
<dbReference type="GO" id="GO:0005819">
    <property type="term" value="C:spindle"/>
    <property type="evidence" value="ECO:0007669"/>
    <property type="project" value="UniProtKB-SubCell"/>
</dbReference>
<evidence type="ECO:0000256" key="16">
    <source>
        <dbReference type="ARBA" id="ARBA00022701"/>
    </source>
</evidence>
<dbReference type="PROSITE" id="PS00972">
    <property type="entry name" value="USP_1"/>
    <property type="match status" value="1"/>
</dbReference>
<dbReference type="CDD" id="cd02670">
    <property type="entry name" value="Peptidase_C19N"/>
    <property type="match status" value="1"/>
</dbReference>
<dbReference type="AlphaFoldDB" id="A0A974CR60"/>
<dbReference type="SUPFAM" id="SSF74924">
    <property type="entry name" value="Cap-Gly domain"/>
    <property type="match status" value="2"/>
</dbReference>
<dbReference type="PROSITE" id="PS50235">
    <property type="entry name" value="USP_3"/>
    <property type="match status" value="1"/>
</dbReference>
<evidence type="ECO:0000256" key="12">
    <source>
        <dbReference type="ARBA" id="ARBA00022553"/>
    </source>
</evidence>
<reference evidence="34" key="1">
    <citation type="journal article" date="2016" name="Nature">
        <title>Genome evolution in the allotetraploid frog Xenopus laevis.</title>
        <authorList>
            <person name="Session A.M."/>
            <person name="Uno Y."/>
            <person name="Kwon T."/>
            <person name="Chapman J.A."/>
            <person name="Toyoda A."/>
            <person name="Takahashi S."/>
            <person name="Fukui A."/>
            <person name="Hikosaka A."/>
            <person name="Suzuki A."/>
            <person name="Kondo M."/>
            <person name="van Heeringen S.J."/>
            <person name="Quigley I."/>
            <person name="Heinz S."/>
            <person name="Ogino H."/>
            <person name="Ochi H."/>
            <person name="Hellsten U."/>
            <person name="Lyons J.B."/>
            <person name="Simakov O."/>
            <person name="Putnam N."/>
            <person name="Stites J."/>
            <person name="Kuroki Y."/>
            <person name="Tanaka T."/>
            <person name="Michiue T."/>
            <person name="Watanabe M."/>
            <person name="Bogdanovic O."/>
            <person name="Lister R."/>
            <person name="Georgiou G."/>
            <person name="Paranjpe S.S."/>
            <person name="van Kruijsbergen I."/>
            <person name="Shu S."/>
            <person name="Carlson J."/>
            <person name="Kinoshita T."/>
            <person name="Ohta Y."/>
            <person name="Mawaribuchi S."/>
            <person name="Jenkins J."/>
            <person name="Grimwood J."/>
            <person name="Schmutz J."/>
            <person name="Mitros T."/>
            <person name="Mozaffari S.V."/>
            <person name="Suzuki Y."/>
            <person name="Haramoto Y."/>
            <person name="Yamamoto T.S."/>
            <person name="Takagi C."/>
            <person name="Heald R."/>
            <person name="Miller K."/>
            <person name="Haudenschild C."/>
            <person name="Kitzman J."/>
            <person name="Nakayama T."/>
            <person name="Izutsu Y."/>
            <person name="Robert J."/>
            <person name="Fortriede J."/>
            <person name="Burns K."/>
            <person name="Lotay V."/>
            <person name="Karimi K."/>
            <person name="Yasuoka Y."/>
            <person name="Dichmann D.S."/>
            <person name="Flajnik M.F."/>
            <person name="Houston D.W."/>
            <person name="Shendure J."/>
            <person name="DuPasquier L."/>
            <person name="Vize P.D."/>
            <person name="Zorn A.M."/>
            <person name="Ito M."/>
            <person name="Marcotte E.M."/>
            <person name="Wallingford J.B."/>
            <person name="Ito Y."/>
            <person name="Asashima M."/>
            <person name="Ueno N."/>
            <person name="Matsuda Y."/>
            <person name="Veenstra G.J."/>
            <person name="Fujiyama A."/>
            <person name="Harland R.M."/>
            <person name="Taira M."/>
            <person name="Rokhsar D.S."/>
        </authorList>
    </citation>
    <scope>NUCLEOTIDE SEQUENCE [LARGE SCALE GENOMIC DNA]</scope>
    <source>
        <strain evidence="34">J</strain>
    </source>
</reference>
<dbReference type="PROSITE" id="PS50245">
    <property type="entry name" value="CAP_GLY_2"/>
    <property type="match status" value="2"/>
</dbReference>
<dbReference type="RefSeq" id="XP_018123786.2">
    <property type="nucleotide sequence ID" value="XM_018268297.2"/>
</dbReference>
<feature type="region of interest" description="Disordered" evidence="30">
    <location>
        <begin position="444"/>
        <end position="469"/>
    </location>
</feature>
<comment type="subcellular location">
    <subcellularLocation>
        <location evidence="5">Cell membrane</location>
        <topology evidence="5">Peripheral membrane protein</topology>
        <orientation evidence="5">Cytoplasmic side</orientation>
    </subcellularLocation>
    <subcellularLocation>
        <location evidence="2">Cytoplasm</location>
        <location evidence="2">Cytoskeleton</location>
        <location evidence="2">Cilium basal body</location>
    </subcellularLocation>
    <subcellularLocation>
        <location evidence="4">Cytoplasm</location>
        <location evidence="4">Cytoskeleton</location>
        <location evidence="4">Microtubule organizing center</location>
        <location evidence="4">Centrosome</location>
    </subcellularLocation>
    <subcellularLocation>
        <location evidence="3">Cytoplasm</location>
        <location evidence="3">Cytoskeleton</location>
        <location evidence="3">Spindle</location>
    </subcellularLocation>
    <subcellularLocation>
        <location evidence="6">Cytoplasm</location>
        <location evidence="6">Perinuclear region</location>
    </subcellularLocation>
</comment>
<dbReference type="InterPro" id="IPR028889">
    <property type="entry name" value="USP"/>
</dbReference>
<keyword evidence="15" id="KW-0879">Wnt signaling pathway</keyword>
<comment type="similarity">
    <text evidence="7">Belongs to the peptidase C19 family.</text>
</comment>
<dbReference type="InterPro" id="IPR036859">
    <property type="entry name" value="CAP-Gly_dom_sf"/>
</dbReference>
<keyword evidence="22" id="KW-0832">Ubl conjugation</keyword>
<evidence type="ECO:0000256" key="28">
    <source>
        <dbReference type="ARBA" id="ARBA00032487"/>
    </source>
</evidence>
<dbReference type="GO" id="GO:0016055">
    <property type="term" value="P:Wnt signaling pathway"/>
    <property type="evidence" value="ECO:0007669"/>
    <property type="project" value="UniProtKB-KW"/>
</dbReference>
<keyword evidence="25" id="KW-0966">Cell projection</keyword>
<evidence type="ECO:0000256" key="27">
    <source>
        <dbReference type="ARBA" id="ARBA00031094"/>
    </source>
</evidence>
<dbReference type="InterPro" id="IPR038765">
    <property type="entry name" value="Papain-like_cys_pep_sf"/>
</dbReference>
<dbReference type="Pfam" id="PF00443">
    <property type="entry name" value="UCH"/>
    <property type="match status" value="1"/>
</dbReference>
<evidence type="ECO:0000256" key="14">
    <source>
        <dbReference type="ARBA" id="ARBA00022670"/>
    </source>
</evidence>
<dbReference type="KEGG" id="xla:108719447"/>
<keyword evidence="23" id="KW-0391">Immunity</keyword>
<evidence type="ECO:0000256" key="6">
    <source>
        <dbReference type="ARBA" id="ARBA00004556"/>
    </source>
</evidence>
<organism evidence="33 34">
    <name type="scientific">Xenopus laevis</name>
    <name type="common">African clawed frog</name>
    <dbReference type="NCBI Taxonomy" id="8355"/>
    <lineage>
        <taxon>Eukaryota</taxon>
        <taxon>Metazoa</taxon>
        <taxon>Chordata</taxon>
        <taxon>Craniata</taxon>
        <taxon>Vertebrata</taxon>
        <taxon>Euteleostomi</taxon>
        <taxon>Amphibia</taxon>
        <taxon>Batrachia</taxon>
        <taxon>Anura</taxon>
        <taxon>Pipoidea</taxon>
        <taxon>Pipidae</taxon>
        <taxon>Xenopodinae</taxon>
        <taxon>Xenopus</taxon>
        <taxon>Xenopus</taxon>
    </lineage>
</organism>
<proteinExistence type="inferred from homology"/>